<dbReference type="InterPro" id="IPR000136">
    <property type="entry name" value="Oleosin"/>
</dbReference>
<dbReference type="AlphaFoldDB" id="M4N3A2"/>
<accession>M4N3A2</accession>
<reference evidence="9" key="1">
    <citation type="journal article" date="2013" name="Plant Physiol.">
        <title>Oleosin of subcellular lipid droplets evolved in green algae.</title>
        <authorList>
            <person name="Huang N.L."/>
            <person name="Huang M.D."/>
            <person name="Chen T.L."/>
            <person name="Huang A.H."/>
        </authorList>
    </citation>
    <scope>NUCLEOTIDE SEQUENCE</scope>
</reference>
<keyword evidence="5 8" id="KW-0812">Transmembrane</keyword>
<feature type="transmembrane region" description="Helical" evidence="8">
    <location>
        <begin position="15"/>
        <end position="45"/>
    </location>
</feature>
<dbReference type="PANTHER" id="PTHR33203:SF24">
    <property type="entry name" value="OLEOSIN"/>
    <property type="match status" value="1"/>
</dbReference>
<evidence type="ECO:0000256" key="1">
    <source>
        <dbReference type="ARBA" id="ARBA00004141"/>
    </source>
</evidence>
<feature type="transmembrane region" description="Helical" evidence="8">
    <location>
        <begin position="57"/>
        <end position="90"/>
    </location>
</feature>
<evidence type="ECO:0000256" key="4">
    <source>
        <dbReference type="ARBA" id="ARBA00022677"/>
    </source>
</evidence>
<sequence>MPAQRRHSEWRSRDLIFTLALFGLLGSILTFTIGTTVIGGGGILVITSPLLLLFSPILVPLGIFAFITTGVALGLGGTFLLSLSSVMWVYNYLTGRHPIGSPQLDALGQKVKDTTEFVGEKVHEATRFG</sequence>
<keyword evidence="6 8" id="KW-1133">Transmembrane helix</keyword>
<protein>
    <submittedName>
        <fullName evidence="9">Oleosin-2</fullName>
    </submittedName>
</protein>
<evidence type="ECO:0000256" key="8">
    <source>
        <dbReference type="SAM" id="Phobius"/>
    </source>
</evidence>
<evidence type="ECO:0000256" key="3">
    <source>
        <dbReference type="ARBA" id="ARBA00010858"/>
    </source>
</evidence>
<proteinExistence type="evidence at transcript level"/>
<evidence type="ECO:0000256" key="6">
    <source>
        <dbReference type="ARBA" id="ARBA00022989"/>
    </source>
</evidence>
<dbReference type="GO" id="GO:0019915">
    <property type="term" value="P:lipid storage"/>
    <property type="evidence" value="ECO:0007669"/>
    <property type="project" value="TreeGrafter"/>
</dbReference>
<dbReference type="EMBL" id="KC709662">
    <property type="protein sequence ID" value="AGG78359.1"/>
    <property type="molecule type" value="mRNA"/>
</dbReference>
<name>M4N3A2_9VIRI</name>
<dbReference type="GO" id="GO:0012511">
    <property type="term" value="C:monolayer-surrounded lipid storage body"/>
    <property type="evidence" value="ECO:0007669"/>
    <property type="project" value="InterPro"/>
</dbReference>
<comment type="similarity">
    <text evidence="3">Belongs to the oleosin family.</text>
</comment>
<evidence type="ECO:0000313" key="9">
    <source>
        <dbReference type="EMBL" id="AGG78359.1"/>
    </source>
</evidence>
<comment type="subcellular location">
    <subcellularLocation>
        <location evidence="2">Lipid droplet</location>
    </subcellularLocation>
    <subcellularLocation>
        <location evidence="1">Membrane</location>
        <topology evidence="1">Multi-pass membrane protein</topology>
    </subcellularLocation>
</comment>
<reference evidence="9" key="2">
    <citation type="submission" date="2013-03" db="EMBL/GenBank/DDBJ databases">
        <authorList>
            <person name="Huang N.-L."/>
            <person name="Huang M.-D."/>
            <person name="Chen T.-L.L."/>
            <person name="Huang A.H."/>
        </authorList>
    </citation>
    <scope>NUCLEOTIDE SEQUENCE</scope>
</reference>
<organism evidence="9">
    <name type="scientific">Spirogyra grevilleana</name>
    <dbReference type="NCBI Taxonomy" id="3182"/>
    <lineage>
        <taxon>Eukaryota</taxon>
        <taxon>Viridiplantae</taxon>
        <taxon>Streptophyta</taxon>
        <taxon>Zygnematophyceae</taxon>
        <taxon>Zygnematophycidae</taxon>
        <taxon>Spirogyrales</taxon>
        <taxon>Spirogyraceae</taxon>
        <taxon>Spirogyra</taxon>
    </lineage>
</organism>
<dbReference type="PANTHER" id="PTHR33203">
    <property type="entry name" value="OLEOSIN"/>
    <property type="match status" value="1"/>
</dbReference>
<dbReference type="GO" id="GO:0016020">
    <property type="term" value="C:membrane"/>
    <property type="evidence" value="ECO:0007669"/>
    <property type="project" value="UniProtKB-SubCell"/>
</dbReference>
<evidence type="ECO:0000256" key="7">
    <source>
        <dbReference type="ARBA" id="ARBA00023136"/>
    </source>
</evidence>
<evidence type="ECO:0000256" key="2">
    <source>
        <dbReference type="ARBA" id="ARBA00004502"/>
    </source>
</evidence>
<evidence type="ECO:0000256" key="5">
    <source>
        <dbReference type="ARBA" id="ARBA00022692"/>
    </source>
</evidence>
<dbReference type="Pfam" id="PF01277">
    <property type="entry name" value="Oleosin"/>
    <property type="match status" value="1"/>
</dbReference>
<keyword evidence="7 8" id="KW-0472">Membrane</keyword>
<keyword evidence="4" id="KW-0551">Lipid droplet</keyword>